<proteinExistence type="predicted"/>
<sequence>MPLLVDDQPLGSSPKSVAEFLQRYPKFRESGVVLTSKPTKAVPPHGLLYIGQREMAVVGPDDGQIQVMGTDDATTCHIVILRHTASMVTGMAHYDGSGLAQATQKLIETVMTVTGGKQWGRSQYQNR</sequence>
<evidence type="ECO:0000313" key="2">
    <source>
        <dbReference type="Proteomes" id="UP001164746"/>
    </source>
</evidence>
<evidence type="ECO:0000313" key="1">
    <source>
        <dbReference type="EMBL" id="WAQ96579.1"/>
    </source>
</evidence>
<dbReference type="EMBL" id="CP111013">
    <property type="protein sequence ID" value="WAQ96579.1"/>
    <property type="molecule type" value="Genomic_DNA"/>
</dbReference>
<gene>
    <name evidence="1" type="ORF">MAR_029269</name>
</gene>
<accession>A0ABY7DGZ4</accession>
<dbReference type="PANTHER" id="PTHR12498">
    <property type="entry name" value="N-TERMINAL ASPARAGINE AMIDOHYDROLASE"/>
    <property type="match status" value="1"/>
</dbReference>
<protein>
    <submittedName>
        <fullName evidence="1">NTAN1-like protein</fullName>
    </submittedName>
</protein>
<reference evidence="1" key="1">
    <citation type="submission" date="2022-11" db="EMBL/GenBank/DDBJ databases">
        <title>Centuries of genome instability and evolution in soft-shell clam transmissible cancer (bioRxiv).</title>
        <authorList>
            <person name="Hart S.F.M."/>
            <person name="Yonemitsu M.A."/>
            <person name="Giersch R.M."/>
            <person name="Beal B.F."/>
            <person name="Arriagada G."/>
            <person name="Davis B.W."/>
            <person name="Ostrander E.A."/>
            <person name="Goff S.P."/>
            <person name="Metzger M.J."/>
        </authorList>
    </citation>
    <scope>NUCLEOTIDE SEQUENCE</scope>
    <source>
        <strain evidence="1">MELC-2E11</strain>
        <tissue evidence="1">Siphon/mantle</tissue>
    </source>
</reference>
<dbReference type="PANTHER" id="PTHR12498:SF0">
    <property type="entry name" value="PROTEIN N-TERMINAL ASPARAGINE AMIDOHYDROLASE"/>
    <property type="match status" value="1"/>
</dbReference>
<keyword evidence="2" id="KW-1185">Reference proteome</keyword>
<dbReference type="InterPro" id="IPR026750">
    <property type="entry name" value="NTAN1"/>
</dbReference>
<organism evidence="1 2">
    <name type="scientific">Mya arenaria</name>
    <name type="common">Soft-shell clam</name>
    <dbReference type="NCBI Taxonomy" id="6604"/>
    <lineage>
        <taxon>Eukaryota</taxon>
        <taxon>Metazoa</taxon>
        <taxon>Spiralia</taxon>
        <taxon>Lophotrochozoa</taxon>
        <taxon>Mollusca</taxon>
        <taxon>Bivalvia</taxon>
        <taxon>Autobranchia</taxon>
        <taxon>Heteroconchia</taxon>
        <taxon>Euheterodonta</taxon>
        <taxon>Imparidentia</taxon>
        <taxon>Neoheterodontei</taxon>
        <taxon>Myida</taxon>
        <taxon>Myoidea</taxon>
        <taxon>Myidae</taxon>
        <taxon>Mya</taxon>
    </lineage>
</organism>
<name>A0ABY7DGZ4_MYAAR</name>
<dbReference type="Proteomes" id="UP001164746">
    <property type="component" value="Chromosome 2"/>
</dbReference>
<dbReference type="Pfam" id="PF14736">
    <property type="entry name" value="N_Asn_amidohyd"/>
    <property type="match status" value="1"/>
</dbReference>